<keyword evidence="3" id="KW-1185">Reference proteome</keyword>
<evidence type="ECO:0000256" key="1">
    <source>
        <dbReference type="SAM" id="MobiDB-lite"/>
    </source>
</evidence>
<protein>
    <submittedName>
        <fullName evidence="2">Uncharacterized protein</fullName>
    </submittedName>
</protein>
<organism evidence="2 3">
    <name type="scientific">Frankia nepalensis</name>
    <dbReference type="NCBI Taxonomy" id="1836974"/>
    <lineage>
        <taxon>Bacteria</taxon>
        <taxon>Bacillati</taxon>
        <taxon>Actinomycetota</taxon>
        <taxon>Actinomycetes</taxon>
        <taxon>Frankiales</taxon>
        <taxon>Frankiaceae</taxon>
        <taxon>Frankia</taxon>
    </lineage>
</organism>
<feature type="compositionally biased region" description="Pro residues" evidence="1">
    <location>
        <begin position="73"/>
        <end position="83"/>
    </location>
</feature>
<gene>
    <name evidence="2" type="ORF">I7412_42205</name>
</gene>
<comment type="caution">
    <text evidence="2">The sequence shown here is derived from an EMBL/GenBank/DDBJ whole genome shotgun (WGS) entry which is preliminary data.</text>
</comment>
<dbReference type="AlphaFoldDB" id="A0A937RNC1"/>
<feature type="region of interest" description="Disordered" evidence="1">
    <location>
        <begin position="57"/>
        <end position="83"/>
    </location>
</feature>
<reference evidence="2" key="1">
    <citation type="submission" date="2020-12" db="EMBL/GenBank/DDBJ databases">
        <title>Genomic characterization of non-nitrogen-fixing Frankia strains.</title>
        <authorList>
            <person name="Carlos-Shanley C."/>
            <person name="Guerra T."/>
            <person name="Hahn D."/>
        </authorList>
    </citation>
    <scope>NUCLEOTIDE SEQUENCE</scope>
    <source>
        <strain evidence="2">CN6</strain>
    </source>
</reference>
<accession>A0A937RNC1</accession>
<sequence>MTALGPTGGLGQDEWWNLVCRLLVPRALAEASGRDPVGAREVGEDIAARGRAFAECGFASRDTDRRPTAAREPGPPAGPAATG</sequence>
<evidence type="ECO:0000313" key="3">
    <source>
        <dbReference type="Proteomes" id="UP000604475"/>
    </source>
</evidence>
<dbReference type="RefSeq" id="WP_203006552.1">
    <property type="nucleotide sequence ID" value="NZ_JADWYU010000163.1"/>
</dbReference>
<proteinExistence type="predicted"/>
<evidence type="ECO:0000313" key="2">
    <source>
        <dbReference type="EMBL" id="MBL7633657.1"/>
    </source>
</evidence>
<dbReference type="Proteomes" id="UP000604475">
    <property type="component" value="Unassembled WGS sequence"/>
</dbReference>
<dbReference type="EMBL" id="JAEACQ010000392">
    <property type="protein sequence ID" value="MBL7633657.1"/>
    <property type="molecule type" value="Genomic_DNA"/>
</dbReference>
<name>A0A937RNC1_9ACTN</name>